<proteinExistence type="predicted"/>
<dbReference type="Proteomes" id="UP001186974">
    <property type="component" value="Unassembled WGS sequence"/>
</dbReference>
<gene>
    <name evidence="1" type="ORF">LTS18_008075</name>
</gene>
<protein>
    <submittedName>
        <fullName evidence="1">Uncharacterized protein</fullName>
    </submittedName>
</protein>
<reference evidence="1" key="1">
    <citation type="submission" date="2024-09" db="EMBL/GenBank/DDBJ databases">
        <title>Black Yeasts Isolated from many extreme environments.</title>
        <authorList>
            <person name="Coleine C."/>
            <person name="Stajich J.E."/>
            <person name="Selbmann L."/>
        </authorList>
    </citation>
    <scope>NUCLEOTIDE SEQUENCE</scope>
    <source>
        <strain evidence="1">CCFEE 5737</strain>
    </source>
</reference>
<organism evidence="1 2">
    <name type="scientific">Coniosporium uncinatum</name>
    <dbReference type="NCBI Taxonomy" id="93489"/>
    <lineage>
        <taxon>Eukaryota</taxon>
        <taxon>Fungi</taxon>
        <taxon>Dikarya</taxon>
        <taxon>Ascomycota</taxon>
        <taxon>Pezizomycotina</taxon>
        <taxon>Dothideomycetes</taxon>
        <taxon>Dothideomycetes incertae sedis</taxon>
        <taxon>Coniosporium</taxon>
    </lineage>
</organism>
<accession>A0ACC3DX39</accession>
<evidence type="ECO:0000313" key="1">
    <source>
        <dbReference type="EMBL" id="KAK3081313.1"/>
    </source>
</evidence>
<sequence>MLSKAVLSSALAASLAFAAPAPQGHNAGQYGAPEWANGAHSYGPAAFGSIAAQISQAFQSYTGAAGSLAASATGAAGSVAASASQAAGSAVASASPVSGTVAASGSQAASLVSSAAPLSAQESDQVVGEVPGYTGADGPFSETPAPLTTIPSGPYGPDSQVPAIETAPGSAPTRVTSNPIGPTSHGPYSGVPTTTGAVMNNPINATIPALPPNPTATYYNPDGTLLNRQPIPYTPAGGLGTNGTEPRYMVESDFDFESIALGLYQEWIELDLFNNGLAVFSEEDFLAAGLTAEDRSLIQFMAQQETGHATLLTNMLGEAAPVQCTYNYPFTTVREFVDFNQRLTRFGESGVWGFINHLDSREVAQLLAQSIATESRQQMAFRQMSGLHPMPVWFETGIPQSWAWSFLAPYISSCPQNQTRLAWQNFPPLHVVNQANINRFSPNDTANWESVGNRTSDPSVSTIPQDESCINLNVTGYGCGPAISRNRSEPLSFPGKRVDLTWDAPGQPIGPNNSYITSQGGVAGAPQYVGWASQLNLTYTPLTLTGDNSGFTYQPAAEVYEGDPGVNGTMFIAITDTDMFLTPFNLSMINPHVIALGIYQAG</sequence>
<name>A0ACC3DX39_9PEZI</name>
<comment type="caution">
    <text evidence="1">The sequence shown here is derived from an EMBL/GenBank/DDBJ whole genome shotgun (WGS) entry which is preliminary data.</text>
</comment>
<evidence type="ECO:0000313" key="2">
    <source>
        <dbReference type="Proteomes" id="UP001186974"/>
    </source>
</evidence>
<dbReference type="EMBL" id="JAWDJW010000207">
    <property type="protein sequence ID" value="KAK3081313.1"/>
    <property type="molecule type" value="Genomic_DNA"/>
</dbReference>
<keyword evidence="2" id="KW-1185">Reference proteome</keyword>